<dbReference type="OrthoDB" id="4369806at2759"/>
<dbReference type="InterPro" id="IPR055530">
    <property type="entry name" value="DUF7104"/>
</dbReference>
<dbReference type="AlphaFoldDB" id="A0A9W4JSC6"/>
<evidence type="ECO:0000313" key="3">
    <source>
        <dbReference type="Proteomes" id="UP001152646"/>
    </source>
</evidence>
<comment type="caution">
    <text evidence="2">The sequence shown here is derived from an EMBL/GenBank/DDBJ whole genome shotgun (WGS) entry which is preliminary data.</text>
</comment>
<dbReference type="Proteomes" id="UP001152646">
    <property type="component" value="Unassembled WGS sequence"/>
</dbReference>
<feature type="domain" description="Heterokaryon incompatibility" evidence="1">
    <location>
        <begin position="51"/>
        <end position="243"/>
    </location>
</feature>
<sequence length="1000" mass="112083">MDLFVYPALPEEHPYMTRMVHLLPDTDRNAPIECKLFNYDLSVGDGRSHIYEALSYCWESGDKPKSIILNGYKFSVTENLFSALQHLRDRQLPRTLWIDAICINQGDSESDGKDVVDEKTKQIPLMRQIYAQAGRVIVWLGDDREDGEKTLRWINHFAGQQGKSLQKVIEGDRPSVSSMEADALGKLCYLDDRSKGDPAEDHQSMRYFVDGNHSKKDLMTEHDVASSKLLQRDWFRRVWVLQEVGVARYIDILCGSIQISAHAFAEGLSRLELPQHFLSRVGPVTHLMKGAPYRPKFDVGSPGTFSLIELLGMYRNHSATVQHDKIYALLGLSADAGADWLKPNYKTLWHHVFREITSHVFPGSFVQTWEDRASAVVKTKGWIMGHVGHVTSSMHDFGQQDITCHFHKSAFSLRETWPSDWMLPACAELVQEGDLICHLQGQSRPSILRLCNDHFSLLSPSLWPRSMGHIQNLSHTFDLGLLDYGHGITLTWNIPMDKFAATPQELKLKQITPEVEGSLNEIELRLEFIAQVMLDVATQVLDSKTSQVKAWKNILKQRGTDVSMSEIYKLAIKVITPDLTSDEESKGFLHREFIDLLLKYSGESAPDVEMLRWACQDYRHYGFLDLLFKYRAESLSITEDVLKAVARNVSAFNMKALLEHRRGRLPVSEEVVKAAAGNPKYYCHEAFEILLQHAGENFPISEEVVKAAAGNPGSFGHKAFQVLLQHAGENLPISEEVVKAAAGNLGFTGHQVLKALFQYKKNLPISEEVVKTAAGNTGFFAAGVLRDLFQHAGENVPISEEIVKAAAGNPGKYPHNILKTLFQHRKKLPISEEVVKAAAGNTGHYPHGALDVLFQYQENLAISEEVVKAAAGNLGSWAYEALDALFRHRENLAISEEVVKAAAGNLGSSETPSLVALFRYRENLTISEEVMKAFARNDGDGSMRIIQILKDYRKDSAVISQAVLEAASENPRYASEMSSFLKRWHSEQSNAGDSSPEECD</sequence>
<gene>
    <name evidence="2" type="ORF">PSALAMII_LOCUS9035</name>
</gene>
<organism evidence="2 3">
    <name type="scientific">Penicillium salamii</name>
    <dbReference type="NCBI Taxonomy" id="1612424"/>
    <lineage>
        <taxon>Eukaryota</taxon>
        <taxon>Fungi</taxon>
        <taxon>Dikarya</taxon>
        <taxon>Ascomycota</taxon>
        <taxon>Pezizomycotina</taxon>
        <taxon>Eurotiomycetes</taxon>
        <taxon>Eurotiomycetidae</taxon>
        <taxon>Eurotiales</taxon>
        <taxon>Aspergillaceae</taxon>
        <taxon>Penicillium</taxon>
    </lineage>
</organism>
<evidence type="ECO:0000313" key="2">
    <source>
        <dbReference type="EMBL" id="CAG8409658.1"/>
    </source>
</evidence>
<dbReference type="PANTHER" id="PTHR24148:SF78">
    <property type="entry name" value="HETEROKARYON INCOMPATIBILITY DOMAIN-CONTAINING PROTEIN"/>
    <property type="match status" value="1"/>
</dbReference>
<reference evidence="2" key="1">
    <citation type="submission" date="2021-07" db="EMBL/GenBank/DDBJ databases">
        <authorList>
            <person name="Branca A.L. A."/>
        </authorList>
    </citation>
    <scope>NUCLEOTIDE SEQUENCE</scope>
</reference>
<dbReference type="EMBL" id="CAJVPA010000217">
    <property type="protein sequence ID" value="CAG8409658.1"/>
    <property type="molecule type" value="Genomic_DNA"/>
</dbReference>
<dbReference type="Pfam" id="PF23397">
    <property type="entry name" value="DUF7104"/>
    <property type="match status" value="10"/>
</dbReference>
<dbReference type="PANTHER" id="PTHR24148">
    <property type="entry name" value="ANKYRIN REPEAT DOMAIN-CONTAINING PROTEIN 39 HOMOLOG-RELATED"/>
    <property type="match status" value="1"/>
</dbReference>
<evidence type="ECO:0000259" key="1">
    <source>
        <dbReference type="Pfam" id="PF06985"/>
    </source>
</evidence>
<proteinExistence type="predicted"/>
<name>A0A9W4JSC6_9EURO</name>
<protein>
    <recommendedName>
        <fullName evidence="1">Heterokaryon incompatibility domain-containing protein</fullName>
    </recommendedName>
</protein>
<dbReference type="Pfam" id="PF06985">
    <property type="entry name" value="HET"/>
    <property type="match status" value="1"/>
</dbReference>
<dbReference type="InterPro" id="IPR010730">
    <property type="entry name" value="HET"/>
</dbReference>
<accession>A0A9W4JSC6</accession>
<dbReference type="InterPro" id="IPR052895">
    <property type="entry name" value="HetReg/Transcr_Mod"/>
</dbReference>